<dbReference type="PROSITE" id="PS50878">
    <property type="entry name" value="RT_POL"/>
    <property type="match status" value="1"/>
</dbReference>
<feature type="domain" description="Reverse transcriptase" evidence="1">
    <location>
        <begin position="59"/>
        <end position="305"/>
    </location>
</feature>
<proteinExistence type="predicted"/>
<keyword evidence="2" id="KW-0695">RNA-directed DNA polymerase</keyword>
<dbReference type="GO" id="GO:0003964">
    <property type="term" value="F:RNA-directed DNA polymerase activity"/>
    <property type="evidence" value="ECO:0007669"/>
    <property type="project" value="UniProtKB-KW"/>
</dbReference>
<dbReference type="RefSeq" id="WP_093997081.1">
    <property type="nucleotide sequence ID" value="NZ_FXYD01000004.1"/>
</dbReference>
<sequence length="612" mass="69757">MRSPKFVFSEPSIKSCTGPSQLISAWKKKVKPQLRKQVLWDLIEFRDVDHDIGTLSHQMSQEISEAAYQVSKPKTYLVEKSRGLCRQMTLVRPQDLIILQCLSSRLHSQIIRNSPSKAAFFQPGDMEWSAGKMTISDDDYGAVASWKRFQKQVLKFSRENKFVVITDVANFYDFINFKHLRNIVASLCDDVDEAVLDILIYLLNELAWVPDYMPRQEMGMPQIETEAPRVLANAMLFELDRVVEKHSYRNYARFMDDIDFGVRTIVEAKQAVRDIDLTLQARQLRLNSAKTKILTQREAFKHFCVKENSDLDRYAKLMELTSFFDVLKPRIGLSLTALYERWLSRRATGGPSNNSPFVQGNGSKIQKRIFTLMRKCDVHPPVDDLIWLTKQQPGMRATAIRTLVHTNKPNDAFNKLLRVLKSGVFVDDVAHIEFANFCVHSRLRRTPKLLTGFEEAVAILKKEGVIGAYAASLLLGRVGTPDQLLEHARELYPVWKNDYWLGRAIAGLYPRLHGASGHAAREYVQLLRSANSPACERVLDYHFALMNDSTFLKQSSNYLKHDNGSFPLKVFFPKAIQILSAKQNGAAAKTYSAIAGNHPALATDPFFKTWGF</sequence>
<protein>
    <submittedName>
        <fullName evidence="2">Reverse transcriptase (RNA-dependent DNA polymerase)</fullName>
    </submittedName>
</protein>
<evidence type="ECO:0000259" key="1">
    <source>
        <dbReference type="PROSITE" id="PS50878"/>
    </source>
</evidence>
<accession>A0A238KI92</accession>
<keyword evidence="2" id="KW-0808">Transferase</keyword>
<dbReference type="EMBL" id="FXYD01000004">
    <property type="protein sequence ID" value="SMX42387.1"/>
    <property type="molecule type" value="Genomic_DNA"/>
</dbReference>
<evidence type="ECO:0000313" key="2">
    <source>
        <dbReference type="EMBL" id="SMX42387.1"/>
    </source>
</evidence>
<organism evidence="2 3">
    <name type="scientific">Octadecabacter ascidiaceicola</name>
    <dbReference type="NCBI Taxonomy" id="1655543"/>
    <lineage>
        <taxon>Bacteria</taxon>
        <taxon>Pseudomonadati</taxon>
        <taxon>Pseudomonadota</taxon>
        <taxon>Alphaproteobacteria</taxon>
        <taxon>Rhodobacterales</taxon>
        <taxon>Roseobacteraceae</taxon>
        <taxon>Octadecabacter</taxon>
    </lineage>
</organism>
<reference evidence="3" key="1">
    <citation type="submission" date="2017-05" db="EMBL/GenBank/DDBJ databases">
        <authorList>
            <person name="Rodrigo-Torres L."/>
            <person name="Arahal R. D."/>
            <person name="Lucena T."/>
        </authorList>
    </citation>
    <scope>NUCLEOTIDE SEQUENCE [LARGE SCALE GENOMIC DNA]</scope>
    <source>
        <strain evidence="3">CECT 8868</strain>
    </source>
</reference>
<dbReference type="CDD" id="cd01646">
    <property type="entry name" value="RT_Bac_retron_I"/>
    <property type="match status" value="1"/>
</dbReference>
<dbReference type="OrthoDB" id="9788687at2"/>
<evidence type="ECO:0000313" key="3">
    <source>
        <dbReference type="Proteomes" id="UP000203464"/>
    </source>
</evidence>
<dbReference type="AlphaFoldDB" id="A0A238KI92"/>
<name>A0A238KI92_9RHOB</name>
<dbReference type="Proteomes" id="UP000203464">
    <property type="component" value="Unassembled WGS sequence"/>
</dbReference>
<dbReference type="InterPro" id="IPR000477">
    <property type="entry name" value="RT_dom"/>
</dbReference>
<keyword evidence="2" id="KW-0548">Nucleotidyltransferase</keyword>
<gene>
    <name evidence="2" type="ORF">OCA8868_02725</name>
</gene>
<keyword evidence="3" id="KW-1185">Reference proteome</keyword>